<evidence type="ECO:0000259" key="2">
    <source>
        <dbReference type="Pfam" id="PF13476"/>
    </source>
</evidence>
<dbReference type="OrthoDB" id="9791904at2"/>
<feature type="domain" description="Rad50/SbcC-type AAA" evidence="2">
    <location>
        <begin position="13"/>
        <end position="252"/>
    </location>
</feature>
<evidence type="ECO:0000313" key="3">
    <source>
        <dbReference type="EMBL" id="SEB95933.1"/>
    </source>
</evidence>
<dbReference type="GO" id="GO:0016887">
    <property type="term" value="F:ATP hydrolysis activity"/>
    <property type="evidence" value="ECO:0007669"/>
    <property type="project" value="InterPro"/>
</dbReference>
<dbReference type="Gene3D" id="3.40.50.300">
    <property type="entry name" value="P-loop containing nucleotide triphosphate hydrolases"/>
    <property type="match status" value="1"/>
</dbReference>
<feature type="coiled-coil region" evidence="1">
    <location>
        <begin position="305"/>
        <end position="332"/>
    </location>
</feature>
<dbReference type="AlphaFoldDB" id="A0A1H4NL00"/>
<dbReference type="InterPro" id="IPR027417">
    <property type="entry name" value="P-loop_NTPase"/>
</dbReference>
<dbReference type="EMBL" id="FNTH01000001">
    <property type="protein sequence ID" value="SEB95933.1"/>
    <property type="molecule type" value="Genomic_DNA"/>
</dbReference>
<dbReference type="SUPFAM" id="SSF52540">
    <property type="entry name" value="P-loop containing nucleoside triphosphate hydrolases"/>
    <property type="match status" value="1"/>
</dbReference>
<dbReference type="InterPro" id="IPR038729">
    <property type="entry name" value="Rad50/SbcC_AAA"/>
</dbReference>
<evidence type="ECO:0000256" key="1">
    <source>
        <dbReference type="SAM" id="Coils"/>
    </source>
</evidence>
<dbReference type="GO" id="GO:0006302">
    <property type="term" value="P:double-strand break repair"/>
    <property type="evidence" value="ECO:0007669"/>
    <property type="project" value="InterPro"/>
</dbReference>
<dbReference type="Pfam" id="PF13476">
    <property type="entry name" value="AAA_23"/>
    <property type="match status" value="1"/>
</dbReference>
<protein>
    <submittedName>
        <fullName evidence="3">AAA domain-containing protein</fullName>
    </submittedName>
</protein>
<keyword evidence="1" id="KW-0175">Coiled coil</keyword>
<gene>
    <name evidence="3" type="ORF">SAMN05444164_0662</name>
</gene>
<sequence length="450" mass="48905">MTAQATPLKILSLDVENMLRVRAVRIKPDGNILELTGRNRQGKSSVIDALWAALGGEKMIPADPVHDDAKMGTVIVDIGDATGLKYRVTRRIKKKDDGDWSTSLTIENEDGFRSDKPQQILNTLIGALSCDPLDFINKKPKEQFDLLKTFVAGVDFDAIAKANDTDFDERTRVNRDAKALRTRSDAIVIDETAPTEQVDEAALVRELAEAADKNGAVQRFRSEQAARRQRAAERDAAAETARQRIAQLQTEIVALTDQVDADETAAAELRLEISEAGDEPLTVDTQELQAKITAARDTNAKVAAATRSRTEKERLAGEAAALEERSDTLSKAIAARETEKQEAIARAEMPVPGLSFGDGVILLDGHPLAQASQAQKLSLAVAIAMKLQPRLRFLTTKHAALLDDESWAALVRLADEQDLLVIAETVNSSRPTAVVIEDGHVRGAAQQAAE</sequence>
<name>A0A1H4NL00_9BRAD</name>
<reference evidence="3 4" key="1">
    <citation type="submission" date="2016-10" db="EMBL/GenBank/DDBJ databases">
        <authorList>
            <person name="de Groot N.N."/>
        </authorList>
    </citation>
    <scope>NUCLEOTIDE SEQUENCE [LARGE SCALE GENOMIC DNA]</scope>
    <source>
        <strain evidence="3 4">MT12</strain>
    </source>
</reference>
<accession>A0A1H4NL00</accession>
<evidence type="ECO:0000313" key="4">
    <source>
        <dbReference type="Proteomes" id="UP000198992"/>
    </source>
</evidence>
<proteinExistence type="predicted"/>
<organism evidence="3 4">
    <name type="scientific">Bradyrhizobium erythrophlei</name>
    <dbReference type="NCBI Taxonomy" id="1437360"/>
    <lineage>
        <taxon>Bacteria</taxon>
        <taxon>Pseudomonadati</taxon>
        <taxon>Pseudomonadota</taxon>
        <taxon>Alphaproteobacteria</taxon>
        <taxon>Hyphomicrobiales</taxon>
        <taxon>Nitrobacteraceae</taxon>
        <taxon>Bradyrhizobium</taxon>
    </lineage>
</organism>
<dbReference type="Proteomes" id="UP000198992">
    <property type="component" value="Unassembled WGS sequence"/>
</dbReference>
<feature type="coiled-coil region" evidence="1">
    <location>
        <begin position="231"/>
        <end position="265"/>
    </location>
</feature>
<dbReference type="RefSeq" id="WP_092114199.1">
    <property type="nucleotide sequence ID" value="NZ_FNTH01000001.1"/>
</dbReference>